<dbReference type="STRING" id="903983.BCR23_10235"/>
<feature type="transmembrane region" description="Helical" evidence="1">
    <location>
        <begin position="309"/>
        <end position="326"/>
    </location>
</feature>
<feature type="transmembrane region" description="Helical" evidence="1">
    <location>
        <begin position="213"/>
        <end position="237"/>
    </location>
</feature>
<dbReference type="OrthoDB" id="5056808at2"/>
<protein>
    <recommendedName>
        <fullName evidence="4">Glycosyltransferase RgtA/B/C/D-like domain-containing protein</fullName>
    </recommendedName>
</protein>
<keyword evidence="1" id="KW-0472">Membrane</keyword>
<evidence type="ECO:0000256" key="1">
    <source>
        <dbReference type="SAM" id="Phobius"/>
    </source>
</evidence>
<evidence type="ECO:0000313" key="3">
    <source>
        <dbReference type="Proteomes" id="UP000094764"/>
    </source>
</evidence>
<dbReference type="EMBL" id="MIKB01000016">
    <property type="protein sequence ID" value="OEG15205.1"/>
    <property type="molecule type" value="Genomic_DNA"/>
</dbReference>
<accession>A0A1E5GRL7</accession>
<keyword evidence="1" id="KW-0812">Transmembrane</keyword>
<keyword evidence="1" id="KW-1133">Transmembrane helix</keyword>
<proteinExistence type="predicted"/>
<name>A0A1E5GRL7_9ENTE</name>
<gene>
    <name evidence="2" type="ORF">BCR23_10235</name>
</gene>
<reference evidence="3" key="1">
    <citation type="submission" date="2016-09" db="EMBL/GenBank/DDBJ databases">
        <authorList>
            <person name="Gulvik C.A."/>
        </authorList>
    </citation>
    <scope>NUCLEOTIDE SEQUENCE [LARGE SCALE GENOMIC DNA]</scope>
    <source>
        <strain evidence="3">LMG 26306</strain>
    </source>
</reference>
<dbReference type="Proteomes" id="UP000094764">
    <property type="component" value="Unassembled WGS sequence"/>
</dbReference>
<feature type="transmembrane region" description="Helical" evidence="1">
    <location>
        <begin position="332"/>
        <end position="352"/>
    </location>
</feature>
<feature type="transmembrane region" description="Helical" evidence="1">
    <location>
        <begin position="190"/>
        <end position="206"/>
    </location>
</feature>
<sequence length="528" mass="61379">MKVLKDRIVKGRMLEWLTLSMVLLLLTTKSSPFFLTNDWVDSNAFFTVGKSMMQGLVPYRDLFDQKGPFLYLIYGVGSIINSKGFIGVFIIQCLAMMINLFYCFKILKLYLSESMSIVLTILFPVFILNEYYYRQGGSPEEFCIPLLMILIFQILDGFKKERQFLKFSKGVYFWQGLTVSAIFLIKFSLLGPWIAFYLFLFGYYLVKKEYRELIPFFIYSASGFLLGILPWLVYFVINDALVDFFNVYIVVNSGVYNDSSGNIVERIAYVIGAASERIKASFFGLFVIFPTLMFIPVWKKLSKPISHRLFMMIIILSTVFFIYMGLRSYEYYFLFMMPFGLFSLILIGQIVSKYKNSLSEVFEFKLNVNITWILFVSILVVLGSNSTIRESLFFPNNDTVSTNEMEQKVTAQELFAQYMHSKTPNPTLLNYEFLDGGFYLAADILPSEKYFILLNLDHRVYPDNAAGQIRAIQRKSVDFVVIETQTNYDEKNFKGTELGKNYQVAMSHDQSRDKVNHTYWLFEKKLSE</sequence>
<comment type="caution">
    <text evidence="2">The sequence shown here is derived from an EMBL/GenBank/DDBJ whole genome shotgun (WGS) entry which is preliminary data.</text>
</comment>
<dbReference type="RefSeq" id="WP_069635694.1">
    <property type="nucleotide sequence ID" value="NZ_JXKZ01000005.1"/>
</dbReference>
<feature type="transmembrane region" description="Helical" evidence="1">
    <location>
        <begin position="364"/>
        <end position="383"/>
    </location>
</feature>
<dbReference type="AlphaFoldDB" id="A0A1E5GRL7"/>
<feature type="transmembrane region" description="Helical" evidence="1">
    <location>
        <begin position="116"/>
        <end position="133"/>
    </location>
</feature>
<keyword evidence="3" id="KW-1185">Reference proteome</keyword>
<organism evidence="2 3">
    <name type="scientific">Enterococcus quebecensis</name>
    <dbReference type="NCBI Taxonomy" id="903983"/>
    <lineage>
        <taxon>Bacteria</taxon>
        <taxon>Bacillati</taxon>
        <taxon>Bacillota</taxon>
        <taxon>Bacilli</taxon>
        <taxon>Lactobacillales</taxon>
        <taxon>Enterococcaceae</taxon>
        <taxon>Enterococcus</taxon>
    </lineage>
</organism>
<evidence type="ECO:0000313" key="2">
    <source>
        <dbReference type="EMBL" id="OEG15205.1"/>
    </source>
</evidence>
<feature type="transmembrane region" description="Helical" evidence="1">
    <location>
        <begin position="280"/>
        <end position="297"/>
    </location>
</feature>
<evidence type="ECO:0008006" key="4">
    <source>
        <dbReference type="Google" id="ProtNLM"/>
    </source>
</evidence>